<dbReference type="InterPro" id="IPR001310">
    <property type="entry name" value="Histidine_triad_HIT"/>
</dbReference>
<dbReference type="PROSITE" id="PS51084">
    <property type="entry name" value="HIT_2"/>
    <property type="match status" value="1"/>
</dbReference>
<dbReference type="AlphaFoldDB" id="A0A5J4LEB4"/>
<evidence type="ECO:0000256" key="1">
    <source>
        <dbReference type="PIRSR" id="PIRSR601310-1"/>
    </source>
</evidence>
<dbReference type="OrthoDB" id="9784774at2"/>
<evidence type="ECO:0000313" key="6">
    <source>
        <dbReference type="EMBL" id="GES32497.1"/>
    </source>
</evidence>
<evidence type="ECO:0000259" key="5">
    <source>
        <dbReference type="PROSITE" id="PS51084"/>
    </source>
</evidence>
<proteinExistence type="predicted"/>
<organism evidence="6 7">
    <name type="scientific">Streptomyces angustmyceticus</name>
    <dbReference type="NCBI Taxonomy" id="285578"/>
    <lineage>
        <taxon>Bacteria</taxon>
        <taxon>Bacillati</taxon>
        <taxon>Actinomycetota</taxon>
        <taxon>Actinomycetes</taxon>
        <taxon>Kitasatosporales</taxon>
        <taxon>Streptomycetaceae</taxon>
        <taxon>Streptomyces</taxon>
    </lineage>
</organism>
<dbReference type="InterPro" id="IPR011146">
    <property type="entry name" value="HIT-like"/>
</dbReference>
<feature type="domain" description="HIT" evidence="5">
    <location>
        <begin position="34"/>
        <end position="135"/>
    </location>
</feature>
<protein>
    <submittedName>
        <fullName evidence="6">HIT family protein</fullName>
    </submittedName>
</protein>
<evidence type="ECO:0000256" key="2">
    <source>
        <dbReference type="PIRSR" id="PIRSR601310-3"/>
    </source>
</evidence>
<dbReference type="PANTHER" id="PTHR46648:SF1">
    <property type="entry name" value="ADENOSINE 5'-MONOPHOSPHORAMIDASE HNT1"/>
    <property type="match status" value="1"/>
</dbReference>
<dbReference type="GO" id="GO:0009117">
    <property type="term" value="P:nucleotide metabolic process"/>
    <property type="evidence" value="ECO:0007669"/>
    <property type="project" value="TreeGrafter"/>
</dbReference>
<evidence type="ECO:0000313" key="7">
    <source>
        <dbReference type="Proteomes" id="UP000325598"/>
    </source>
</evidence>
<evidence type="ECO:0000256" key="4">
    <source>
        <dbReference type="SAM" id="MobiDB-lite"/>
    </source>
</evidence>
<keyword evidence="7" id="KW-1185">Reference proteome</keyword>
<name>A0A5J4LEB4_9ACTN</name>
<dbReference type="InterPro" id="IPR036265">
    <property type="entry name" value="HIT-like_sf"/>
</dbReference>
<dbReference type="GO" id="GO:0003824">
    <property type="term" value="F:catalytic activity"/>
    <property type="evidence" value="ECO:0007669"/>
    <property type="project" value="InterPro"/>
</dbReference>
<comment type="caution">
    <text evidence="6">The sequence shown here is derived from an EMBL/GenBank/DDBJ whole genome shotgun (WGS) entry which is preliminary data.</text>
</comment>
<feature type="short sequence motif" description="Histidine triad motif" evidence="2 3">
    <location>
        <begin position="120"/>
        <end position="124"/>
    </location>
</feature>
<dbReference type="Gene3D" id="3.30.428.10">
    <property type="entry name" value="HIT-like"/>
    <property type="match status" value="1"/>
</dbReference>
<dbReference type="Pfam" id="PF01230">
    <property type="entry name" value="HIT"/>
    <property type="match status" value="1"/>
</dbReference>
<feature type="active site" description="Tele-AMP-histidine intermediate" evidence="1">
    <location>
        <position position="122"/>
    </location>
</feature>
<dbReference type="SUPFAM" id="SSF54197">
    <property type="entry name" value="HIT-like"/>
    <property type="match status" value="1"/>
</dbReference>
<accession>A0A5J4LEB4</accession>
<feature type="compositionally biased region" description="Basic and acidic residues" evidence="4">
    <location>
        <begin position="1"/>
        <end position="11"/>
    </location>
</feature>
<reference evidence="6 7" key="1">
    <citation type="submission" date="2019-10" db="EMBL/GenBank/DDBJ databases">
        <title>Whole genome shotgun sequence of Streptomyces angustmyceticus NBRC 3934.</title>
        <authorList>
            <person name="Hosoyama A."/>
            <person name="Ichikawa N."/>
            <person name="Kimura A."/>
            <person name="Kitahashi Y."/>
            <person name="Komaki H."/>
            <person name="Uohara A."/>
        </authorList>
    </citation>
    <scope>NUCLEOTIDE SEQUENCE [LARGE SCALE GENOMIC DNA]</scope>
    <source>
        <strain evidence="6 7">NBRC 3934</strain>
    </source>
</reference>
<feature type="region of interest" description="Disordered" evidence="4">
    <location>
        <begin position="1"/>
        <end position="28"/>
    </location>
</feature>
<evidence type="ECO:0000256" key="3">
    <source>
        <dbReference type="PROSITE-ProRule" id="PRU00464"/>
    </source>
</evidence>
<sequence>MVSHGEFHEMSDDVPGPCPRLPRTPRGTQRAGCPFCLIVRGRAPATVLREWPETIAIRPRHGGVTDGHVLVIPRVHVADVAEDPEVSAATMRRAAELAAEAGDCNVITSRGPSATQTVRHLHLHVVPRADGDGLLLPWTVARPAER</sequence>
<dbReference type="PANTHER" id="PTHR46648">
    <property type="entry name" value="HIT FAMILY PROTEIN 1"/>
    <property type="match status" value="1"/>
</dbReference>
<dbReference type="EMBL" id="BLAG01000014">
    <property type="protein sequence ID" value="GES32497.1"/>
    <property type="molecule type" value="Genomic_DNA"/>
</dbReference>
<dbReference type="Proteomes" id="UP000325598">
    <property type="component" value="Unassembled WGS sequence"/>
</dbReference>
<gene>
    <name evidence="6" type="ORF">San01_49840</name>
</gene>